<accession>A0ABY6ZP47</accession>
<keyword evidence="2" id="KW-0614">Plasmid</keyword>
<name>A0ABY6ZP47_9BACL</name>
<keyword evidence="1" id="KW-0812">Transmembrane</keyword>
<protein>
    <recommendedName>
        <fullName evidence="4">DUF4179 domain-containing protein</fullName>
    </recommendedName>
</protein>
<evidence type="ECO:0000313" key="2">
    <source>
        <dbReference type="EMBL" id="WAH44773.1"/>
    </source>
</evidence>
<gene>
    <name evidence="2" type="ORF">NZD89_28340</name>
</gene>
<reference evidence="2" key="1">
    <citation type="submission" date="2022-08" db="EMBL/GenBank/DDBJ databases">
        <title>Alicyclobacillus fastidiosus DSM 17978, complete genome.</title>
        <authorList>
            <person name="Wang Q."/>
            <person name="Cai R."/>
            <person name="Wang Z."/>
        </authorList>
    </citation>
    <scope>NUCLEOTIDE SEQUENCE</scope>
    <source>
        <strain evidence="2">DSM 17978</strain>
        <plasmid evidence="2">unnamed1</plasmid>
    </source>
</reference>
<evidence type="ECO:0000313" key="3">
    <source>
        <dbReference type="Proteomes" id="UP001164761"/>
    </source>
</evidence>
<dbReference type="EMBL" id="CP104068">
    <property type="protein sequence ID" value="WAH44773.1"/>
    <property type="molecule type" value="Genomic_DNA"/>
</dbReference>
<keyword evidence="3" id="KW-1185">Reference proteome</keyword>
<geneLocation type="plasmid" evidence="2 3">
    <name>unnamed1</name>
</geneLocation>
<organism evidence="2 3">
    <name type="scientific">Alicyclobacillus fastidiosus</name>
    <dbReference type="NCBI Taxonomy" id="392011"/>
    <lineage>
        <taxon>Bacteria</taxon>
        <taxon>Bacillati</taxon>
        <taxon>Bacillota</taxon>
        <taxon>Bacilli</taxon>
        <taxon>Bacillales</taxon>
        <taxon>Alicyclobacillaceae</taxon>
        <taxon>Alicyclobacillus</taxon>
    </lineage>
</organism>
<evidence type="ECO:0000256" key="1">
    <source>
        <dbReference type="SAM" id="Phobius"/>
    </source>
</evidence>
<proteinExistence type="predicted"/>
<dbReference type="Proteomes" id="UP001164761">
    <property type="component" value="Plasmid unnamed1"/>
</dbReference>
<keyword evidence="1" id="KW-1133">Transmembrane helix</keyword>
<feature type="transmembrane region" description="Helical" evidence="1">
    <location>
        <begin position="52"/>
        <end position="71"/>
    </location>
</feature>
<dbReference type="RefSeq" id="WP_268008647.1">
    <property type="nucleotide sequence ID" value="NZ_BSUT01000003.1"/>
</dbReference>
<sequence length="310" mass="33748">MFDSKDLIEQYKELSKVELPPEKSGEVWAKIAQNASNNLTKSPSRNPRFRHLGALGAACVALLVAAVGVYSSRDLLHHRTQTSTSAHGQGLQFNQPVELVSDNWRLVIYKSLAKQGPYYDMQLFYAGVKPILPTLLSVSWGGSQTGAAESNPIQPGAEVRGFSMVYLPNGFANATPLKVSWNVNGHSYSEQFVLADAKTDLHVEGYHEYVGHDRQWNVTYAYETIVGNGFSYPTGTLLLNYTGGQIGNTVSITLNSHAASQPMTYTNPSGNSIRINVDPTKRGYDLTGSSADITISSAGQISTIALMKQK</sequence>
<keyword evidence="1" id="KW-0472">Membrane</keyword>
<evidence type="ECO:0008006" key="4">
    <source>
        <dbReference type="Google" id="ProtNLM"/>
    </source>
</evidence>